<accession>A0A0D8IYS6</accession>
<dbReference type="Proteomes" id="UP000449193">
    <property type="component" value="Unassembled WGS sequence"/>
</dbReference>
<dbReference type="Pfam" id="PF09855">
    <property type="entry name" value="Zn_ribbon_13"/>
    <property type="match status" value="1"/>
</dbReference>
<dbReference type="Proteomes" id="UP000472755">
    <property type="component" value="Unassembled WGS sequence"/>
</dbReference>
<dbReference type="EMBL" id="LMUA01000005">
    <property type="protein sequence ID" value="KUE77001.1"/>
    <property type="molecule type" value="Genomic_DNA"/>
</dbReference>
<dbReference type="GeneID" id="42857274"/>
<evidence type="ECO:0000313" key="2">
    <source>
        <dbReference type="EMBL" id="KUE77001.1"/>
    </source>
</evidence>
<evidence type="ECO:0000313" key="1">
    <source>
        <dbReference type="EMBL" id="KJF39446.1"/>
    </source>
</evidence>
<sequence>MERQQYVCPKCGNMEYEADQFQATGGNFAKLFDVQNKRFTTITCTRCGYTELYKEMSDGAMDVLDFLIGG</sequence>
<dbReference type="InterPro" id="IPR018652">
    <property type="entry name" value="DUF2082_NA-bd_Znr"/>
</dbReference>
<proteinExistence type="predicted"/>
<dbReference type="Proteomes" id="UP000431913">
    <property type="component" value="Unassembled WGS sequence"/>
</dbReference>
<organism evidence="1 6">
    <name type="scientific">Ruthenibacterium lactatiformans</name>
    <dbReference type="NCBI Taxonomy" id="1550024"/>
    <lineage>
        <taxon>Bacteria</taxon>
        <taxon>Bacillati</taxon>
        <taxon>Bacillota</taxon>
        <taxon>Clostridia</taxon>
        <taxon>Eubacteriales</taxon>
        <taxon>Oscillospiraceae</taxon>
        <taxon>Ruthenibacterium</taxon>
    </lineage>
</organism>
<reference evidence="9 10" key="3">
    <citation type="journal article" date="2019" name="Nat. Med.">
        <title>A library of human gut bacterial isolates paired with longitudinal multiomics data enables mechanistic microbiome research.</title>
        <authorList>
            <person name="Poyet M."/>
            <person name="Groussin M."/>
            <person name="Gibbons S.M."/>
            <person name="Avila-Pacheco J."/>
            <person name="Jiang X."/>
            <person name="Kearney S.M."/>
            <person name="Perrotta A.R."/>
            <person name="Berdy B."/>
            <person name="Zhao S."/>
            <person name="Lieberman T.D."/>
            <person name="Swanson P.K."/>
            <person name="Smith M."/>
            <person name="Roesemann S."/>
            <person name="Alexander J.E."/>
            <person name="Rich S.A."/>
            <person name="Livny J."/>
            <person name="Vlamakis H."/>
            <person name="Clish C."/>
            <person name="Bullock K."/>
            <person name="Deik A."/>
            <person name="Scott J."/>
            <person name="Pierce K.A."/>
            <person name="Xavier R.J."/>
            <person name="Alm E.J."/>
        </authorList>
    </citation>
    <scope>NUCLEOTIDE SEQUENCE [LARGE SCALE GENOMIC DNA]</scope>
    <source>
        <strain evidence="4 10">BIOML-A4</strain>
        <strain evidence="5 9">BIOML-A7</strain>
    </source>
</reference>
<reference evidence="2 7" key="2">
    <citation type="submission" date="2015-10" db="EMBL/GenBank/DDBJ databases">
        <title>A novel member of the family Ruminococcaceae isolated from human faeces.</title>
        <authorList>
            <person name="Shkoporov A.N."/>
            <person name="Chaplin A.V."/>
            <person name="Motuzova O.V."/>
            <person name="Kafarskaia L.I."/>
            <person name="Efimov B.A."/>
        </authorList>
    </citation>
    <scope>NUCLEOTIDE SEQUENCE [LARGE SCALE GENOMIC DNA]</scope>
    <source>
        <strain evidence="2 7">668</strain>
    </source>
</reference>
<accession>A0A0W7TT31</accession>
<evidence type="ECO:0000313" key="4">
    <source>
        <dbReference type="EMBL" id="MTS27326.1"/>
    </source>
</evidence>
<dbReference type="EMBL" id="WMZU01000011">
    <property type="protein sequence ID" value="MTS27326.1"/>
    <property type="molecule type" value="Genomic_DNA"/>
</dbReference>
<evidence type="ECO:0000313" key="10">
    <source>
        <dbReference type="Proteomes" id="UP000472755"/>
    </source>
</evidence>
<dbReference type="Proteomes" id="UP000032483">
    <property type="component" value="Unassembled WGS sequence"/>
</dbReference>
<dbReference type="GO" id="GO:0003677">
    <property type="term" value="F:DNA binding"/>
    <property type="evidence" value="ECO:0007669"/>
    <property type="project" value="UniProtKB-KW"/>
</dbReference>
<evidence type="ECO:0000313" key="8">
    <source>
        <dbReference type="Proteomes" id="UP000431913"/>
    </source>
</evidence>
<name>A0A0D8IYS6_9FIRM</name>
<evidence type="ECO:0000313" key="6">
    <source>
        <dbReference type="Proteomes" id="UP000032483"/>
    </source>
</evidence>
<dbReference type="PATRIC" id="fig|1550024.3.peg.2705"/>
<gene>
    <name evidence="2" type="ORF">ASJ35_05365</name>
    <name evidence="3" type="ORF">FYJ76_09320</name>
    <name evidence="5" type="ORF">GMD52_05350</name>
    <name evidence="4" type="ORF">GMD59_08490</name>
    <name evidence="1" type="ORF">TQ39_11875</name>
</gene>
<dbReference type="RefSeq" id="WP_009325347.1">
    <property type="nucleotide sequence ID" value="NZ_CAOJUJ010000048.1"/>
</dbReference>
<evidence type="ECO:0000313" key="7">
    <source>
        <dbReference type="Proteomes" id="UP000053433"/>
    </source>
</evidence>
<dbReference type="EMBL" id="WMZR01000005">
    <property type="protein sequence ID" value="MTS50966.1"/>
    <property type="molecule type" value="Genomic_DNA"/>
</dbReference>
<keyword evidence="1" id="KW-0238">DNA-binding</keyword>
<evidence type="ECO:0000313" key="9">
    <source>
        <dbReference type="Proteomes" id="UP000449193"/>
    </source>
</evidence>
<evidence type="ECO:0000313" key="3">
    <source>
        <dbReference type="EMBL" id="MST92133.1"/>
    </source>
</evidence>
<dbReference type="AlphaFoldDB" id="A0A0D8IYS6"/>
<reference evidence="1" key="1">
    <citation type="submission" date="2015-02" db="EMBL/GenBank/DDBJ databases">
        <title>A novel member of the family Ruminococcaceae isolated from human feces.</title>
        <authorList>
            <person name="Shkoporov A.N."/>
            <person name="Chaplin A.V."/>
            <person name="Motuzova O.V."/>
            <person name="Kafarskaia L.I."/>
            <person name="Khokhlova E.V."/>
            <person name="Efimov B.A."/>
        </authorList>
    </citation>
    <scope>NUCLEOTIDE SEQUENCE [LARGE SCALE GENOMIC DNA]</scope>
    <source>
        <strain evidence="1">585-1</strain>
    </source>
</reference>
<protein>
    <submittedName>
        <fullName evidence="1">DNA-binding protein</fullName>
    </submittedName>
</protein>
<dbReference type="Proteomes" id="UP000053433">
    <property type="component" value="Unassembled WGS sequence"/>
</dbReference>
<dbReference type="EMBL" id="VUNJ01000008">
    <property type="protein sequence ID" value="MST92133.1"/>
    <property type="molecule type" value="Genomic_DNA"/>
</dbReference>
<comment type="caution">
    <text evidence="1">The sequence shown here is derived from an EMBL/GenBank/DDBJ whole genome shotgun (WGS) entry which is preliminary data.</text>
</comment>
<reference evidence="3 8" key="4">
    <citation type="submission" date="2019-08" db="EMBL/GenBank/DDBJ databases">
        <title>In-depth cultivation of the pig gut microbiome towards novel bacterial diversity and tailored functional studies.</title>
        <authorList>
            <person name="Wylensek D."/>
            <person name="Hitch T.C.A."/>
            <person name="Clavel T."/>
        </authorList>
    </citation>
    <scope>NUCLEOTIDE SEQUENCE [LARGE SCALE GENOMIC DNA]</scope>
    <source>
        <strain evidence="3 8">WCA3-601-WT-6J</strain>
    </source>
</reference>
<evidence type="ECO:0000313" key="5">
    <source>
        <dbReference type="EMBL" id="MTS50966.1"/>
    </source>
</evidence>
<dbReference type="EMBL" id="JXXK01000017">
    <property type="protein sequence ID" value="KJF39446.1"/>
    <property type="molecule type" value="Genomic_DNA"/>
</dbReference>
<keyword evidence="6" id="KW-1185">Reference proteome</keyword>